<keyword evidence="5" id="KW-1133">Transmembrane helix</keyword>
<comment type="caution">
    <text evidence="8">The sequence shown here is derived from an EMBL/GenBank/DDBJ whole genome shotgun (WGS) entry which is preliminary data.</text>
</comment>
<reference evidence="9" key="1">
    <citation type="submission" date="2016-06" db="EMBL/GenBank/DDBJ databases">
        <authorList>
            <person name="Sutton G."/>
            <person name="Brinkac L."/>
            <person name="Sanka R."/>
            <person name="Adams M."/>
            <person name="Lau E."/>
            <person name="Sam S."/>
            <person name="Sreng N."/>
            <person name="Him V."/>
            <person name="Kerleguer A."/>
            <person name="Cheng S."/>
        </authorList>
    </citation>
    <scope>NUCLEOTIDE SEQUENCE [LARGE SCALE GENOMIC DNA]</scope>
    <source>
        <strain evidence="9">E861</strain>
    </source>
</reference>
<dbReference type="AlphaFoldDB" id="A0A1A2YTB9"/>
<evidence type="ECO:0000256" key="5">
    <source>
        <dbReference type="ARBA" id="ARBA00022989"/>
    </source>
</evidence>
<dbReference type="Pfam" id="PF05423">
    <property type="entry name" value="Mycobact_memb"/>
    <property type="match status" value="1"/>
</dbReference>
<keyword evidence="7" id="KW-0732">Signal</keyword>
<dbReference type="GO" id="GO:0005886">
    <property type="term" value="C:plasma membrane"/>
    <property type="evidence" value="ECO:0007669"/>
    <property type="project" value="UniProtKB-SubCell"/>
</dbReference>
<organism evidence="8 9">
    <name type="scientific">Mycobacterium kyorinense</name>
    <dbReference type="NCBI Taxonomy" id="487514"/>
    <lineage>
        <taxon>Bacteria</taxon>
        <taxon>Bacillati</taxon>
        <taxon>Actinomycetota</taxon>
        <taxon>Actinomycetes</taxon>
        <taxon>Mycobacteriales</taxon>
        <taxon>Mycobacteriaceae</taxon>
        <taxon>Mycobacterium</taxon>
    </lineage>
</organism>
<sequence>MFAAFAAFTVATATCAVGVANATPQPQKIRYVVSGSSPVAEYISYQTDTGQQQQANVTLPWTTQFTAFSTQVFVLSAEGPGSITCAILVDGDVVTNMTATGQPARTACSH</sequence>
<dbReference type="InterPro" id="IPR008693">
    <property type="entry name" value="MmpS"/>
</dbReference>
<comment type="similarity">
    <text evidence="2">Belongs to the MmpS family.</text>
</comment>
<feature type="signal peptide" evidence="7">
    <location>
        <begin position="1"/>
        <end position="22"/>
    </location>
</feature>
<evidence type="ECO:0000256" key="4">
    <source>
        <dbReference type="ARBA" id="ARBA00022692"/>
    </source>
</evidence>
<evidence type="ECO:0000313" key="8">
    <source>
        <dbReference type="EMBL" id="OBI40176.1"/>
    </source>
</evidence>
<protein>
    <submittedName>
        <fullName evidence="8">Uncharacterized protein</fullName>
    </submittedName>
</protein>
<evidence type="ECO:0000313" key="9">
    <source>
        <dbReference type="Proteomes" id="UP000093592"/>
    </source>
</evidence>
<keyword evidence="4" id="KW-0812">Transmembrane</keyword>
<evidence type="ECO:0000256" key="1">
    <source>
        <dbReference type="ARBA" id="ARBA00004236"/>
    </source>
</evidence>
<keyword evidence="3" id="KW-1003">Cell membrane</keyword>
<feature type="chain" id="PRO_5008318434" evidence="7">
    <location>
        <begin position="23"/>
        <end position="110"/>
    </location>
</feature>
<evidence type="ECO:0000256" key="2">
    <source>
        <dbReference type="ARBA" id="ARBA00007531"/>
    </source>
</evidence>
<proteinExistence type="inferred from homology"/>
<comment type="subcellular location">
    <subcellularLocation>
        <location evidence="1">Cell membrane</location>
    </subcellularLocation>
</comment>
<evidence type="ECO:0000256" key="7">
    <source>
        <dbReference type="SAM" id="SignalP"/>
    </source>
</evidence>
<name>A0A1A2YTB9_9MYCO</name>
<dbReference type="Proteomes" id="UP000093592">
    <property type="component" value="Unassembled WGS sequence"/>
</dbReference>
<dbReference type="EMBL" id="LZKJ01000201">
    <property type="protein sequence ID" value="OBI40176.1"/>
    <property type="molecule type" value="Genomic_DNA"/>
</dbReference>
<evidence type="ECO:0000256" key="6">
    <source>
        <dbReference type="ARBA" id="ARBA00023136"/>
    </source>
</evidence>
<keyword evidence="6" id="KW-0472">Membrane</keyword>
<evidence type="ECO:0000256" key="3">
    <source>
        <dbReference type="ARBA" id="ARBA00022475"/>
    </source>
</evidence>
<accession>A0A1A2YTB9</accession>
<dbReference type="InterPro" id="IPR038468">
    <property type="entry name" value="MmpS_C"/>
</dbReference>
<gene>
    <name evidence="8" type="ORF">A5707_10650</name>
</gene>
<dbReference type="Gene3D" id="2.60.40.2880">
    <property type="entry name" value="MmpS1-5, C-terminal soluble domain"/>
    <property type="match status" value="1"/>
</dbReference>